<keyword evidence="1" id="KW-0472">Membrane</keyword>
<gene>
    <name evidence="2" type="ORF">A9200_15930</name>
</gene>
<keyword evidence="1" id="KW-0812">Transmembrane</keyword>
<dbReference type="RefSeq" id="WP_068483890.1">
    <property type="nucleotide sequence ID" value="NZ_CP018760.1"/>
</dbReference>
<keyword evidence="1" id="KW-1133">Transmembrane helix</keyword>
<dbReference type="OrthoDB" id="677537at2"/>
<evidence type="ECO:0000256" key="1">
    <source>
        <dbReference type="SAM" id="Phobius"/>
    </source>
</evidence>
<dbReference type="KEGG" id="mart:BTR34_00725"/>
<reference evidence="3" key="1">
    <citation type="submission" date="2016-06" db="EMBL/GenBank/DDBJ databases">
        <authorList>
            <person name="Zhan P."/>
        </authorList>
    </citation>
    <scope>NUCLEOTIDE SEQUENCE [LARGE SCALE GENOMIC DNA]</scope>
    <source>
        <strain evidence="3">T28</strain>
    </source>
</reference>
<evidence type="ECO:0000313" key="3">
    <source>
        <dbReference type="Proteomes" id="UP000092164"/>
    </source>
</evidence>
<protein>
    <submittedName>
        <fullName evidence="2">Uncharacterized protein</fullName>
    </submittedName>
</protein>
<feature type="transmembrane region" description="Helical" evidence="1">
    <location>
        <begin position="38"/>
        <end position="54"/>
    </location>
</feature>
<dbReference type="Proteomes" id="UP000092164">
    <property type="component" value="Unassembled WGS sequence"/>
</dbReference>
<evidence type="ECO:0000313" key="2">
    <source>
        <dbReference type="EMBL" id="OBR40369.1"/>
    </source>
</evidence>
<proteinExistence type="predicted"/>
<keyword evidence="3" id="KW-1185">Reference proteome</keyword>
<accession>A0A1B7ZBU3</accession>
<name>A0A1B7ZBU3_9FLAO</name>
<sequence>MDLKKLFGTVLTLLGIGGLVYAAILFGNSAGTTKQLIVYGVLGAIFFFSGIGLIRNTSKS</sequence>
<dbReference type="STRING" id="1836467.BTR34_00725"/>
<organism evidence="2 3">
    <name type="scientific">Maribacter hydrothermalis</name>
    <dbReference type="NCBI Taxonomy" id="1836467"/>
    <lineage>
        <taxon>Bacteria</taxon>
        <taxon>Pseudomonadati</taxon>
        <taxon>Bacteroidota</taxon>
        <taxon>Flavobacteriia</taxon>
        <taxon>Flavobacteriales</taxon>
        <taxon>Flavobacteriaceae</taxon>
        <taxon>Maribacter</taxon>
    </lineage>
</organism>
<comment type="caution">
    <text evidence="2">The sequence shown here is derived from an EMBL/GenBank/DDBJ whole genome shotgun (WGS) entry which is preliminary data.</text>
</comment>
<dbReference type="EMBL" id="LZFP01000008">
    <property type="protein sequence ID" value="OBR40369.1"/>
    <property type="molecule type" value="Genomic_DNA"/>
</dbReference>
<dbReference type="AlphaFoldDB" id="A0A1B7ZBU3"/>